<organism evidence="3 4">
    <name type="scientific">Gaoshiqia sediminis</name>
    <dbReference type="NCBI Taxonomy" id="2986998"/>
    <lineage>
        <taxon>Bacteria</taxon>
        <taxon>Pseudomonadati</taxon>
        <taxon>Bacteroidota</taxon>
        <taxon>Bacteroidia</taxon>
        <taxon>Marinilabiliales</taxon>
        <taxon>Prolixibacteraceae</taxon>
        <taxon>Gaoshiqia</taxon>
    </lineage>
</organism>
<sequence length="330" mass="37299">MKIKFALLLLLGISAVSCQSSAKRKQATIVFYNVENLFDTVDDPHKNDNDFLPGSDKQWTTERYQKKLDDIASVLTNINPDELPEVIGLCEIENLTVLKDLAKTKAMSNGKYRIVHQDSPDDRGIDVALLYRPREFKLIMHEALPVNPRFKTRDILHVYGQLGRDKIHFFVNHWPSRIGGLDKTEPNRMAAAHVLKNKVDELLARDADAKIIIMGDMNDEPGNASLLSTLGAKAPNSDSRLTNLMFPLKDKKLGSYNYRGNWNMLDNLIVSNSVLNGKGFVTTAPGFIFHEKWMEYKNKNGDISPNRTYGGPNYYGGVSDHFPVYLKLSR</sequence>
<dbReference type="Pfam" id="PF19580">
    <property type="entry name" value="Exo_endo_phos_3"/>
    <property type="match status" value="1"/>
</dbReference>
<evidence type="ECO:0000313" key="3">
    <source>
        <dbReference type="EMBL" id="MCW0481241.1"/>
    </source>
</evidence>
<comment type="caution">
    <text evidence="3">The sequence shown here is derived from an EMBL/GenBank/DDBJ whole genome shotgun (WGS) entry which is preliminary data.</text>
</comment>
<evidence type="ECO:0000256" key="1">
    <source>
        <dbReference type="SAM" id="SignalP"/>
    </source>
</evidence>
<gene>
    <name evidence="3" type="ORF">N2K84_00765</name>
</gene>
<dbReference type="EMBL" id="JAPAAF010000001">
    <property type="protein sequence ID" value="MCW0481241.1"/>
    <property type="molecule type" value="Genomic_DNA"/>
</dbReference>
<dbReference type="SUPFAM" id="SSF56219">
    <property type="entry name" value="DNase I-like"/>
    <property type="match status" value="1"/>
</dbReference>
<keyword evidence="3" id="KW-0378">Hydrolase</keyword>
<protein>
    <submittedName>
        <fullName evidence="3">Endonuclease/exonuclease/phosphatase family protein</fullName>
    </submittedName>
</protein>
<dbReference type="PANTHER" id="PTHR42834">
    <property type="entry name" value="ENDONUCLEASE/EXONUCLEASE/PHOSPHATASE FAMILY PROTEIN (AFU_ORTHOLOGUE AFUA_3G09210)"/>
    <property type="match status" value="1"/>
</dbReference>
<keyword evidence="1" id="KW-0732">Signal</keyword>
<accession>A0AA41Y499</accession>
<keyword evidence="3" id="KW-0255">Endonuclease</keyword>
<name>A0AA41Y499_9BACT</name>
<keyword evidence="4" id="KW-1185">Reference proteome</keyword>
<dbReference type="InterPro" id="IPR005135">
    <property type="entry name" value="Endo/exonuclease/phosphatase"/>
</dbReference>
<evidence type="ECO:0000259" key="2">
    <source>
        <dbReference type="Pfam" id="PF19580"/>
    </source>
</evidence>
<feature type="signal peptide" evidence="1">
    <location>
        <begin position="1"/>
        <end position="22"/>
    </location>
</feature>
<dbReference type="Proteomes" id="UP001163821">
    <property type="component" value="Unassembled WGS sequence"/>
</dbReference>
<dbReference type="AlphaFoldDB" id="A0AA41Y499"/>
<dbReference type="InterPro" id="IPR036691">
    <property type="entry name" value="Endo/exonu/phosph_ase_sf"/>
</dbReference>
<proteinExistence type="predicted"/>
<reference evidence="3" key="1">
    <citation type="submission" date="2022-10" db="EMBL/GenBank/DDBJ databases">
        <title>Gaoshiqiia sediminis gen. nov., sp. nov., isolated from coastal sediment.</title>
        <authorList>
            <person name="Yu W.X."/>
            <person name="Mu D.S."/>
            <person name="Du J.Z."/>
            <person name="Liang Y.Q."/>
        </authorList>
    </citation>
    <scope>NUCLEOTIDE SEQUENCE</scope>
    <source>
        <strain evidence="3">A06</strain>
    </source>
</reference>
<dbReference type="PROSITE" id="PS51257">
    <property type="entry name" value="PROKAR_LIPOPROTEIN"/>
    <property type="match status" value="1"/>
</dbReference>
<evidence type="ECO:0000313" key="4">
    <source>
        <dbReference type="Proteomes" id="UP001163821"/>
    </source>
</evidence>
<dbReference type="Gene3D" id="3.60.10.10">
    <property type="entry name" value="Endonuclease/exonuclease/phosphatase"/>
    <property type="match status" value="1"/>
</dbReference>
<dbReference type="RefSeq" id="WP_282589845.1">
    <property type="nucleotide sequence ID" value="NZ_JAPAAF010000001.1"/>
</dbReference>
<keyword evidence="3" id="KW-0540">Nuclease</keyword>
<dbReference type="GO" id="GO:0004519">
    <property type="term" value="F:endonuclease activity"/>
    <property type="evidence" value="ECO:0007669"/>
    <property type="project" value="UniProtKB-KW"/>
</dbReference>
<feature type="domain" description="Endonuclease/exonuclease/phosphatase" evidence="2">
    <location>
        <begin position="28"/>
        <end position="329"/>
    </location>
</feature>
<dbReference type="PANTHER" id="PTHR42834:SF1">
    <property type="entry name" value="ENDONUCLEASE_EXONUCLEASE_PHOSPHATASE FAMILY PROTEIN (AFU_ORTHOLOGUE AFUA_3G09210)"/>
    <property type="match status" value="1"/>
</dbReference>
<feature type="chain" id="PRO_5041389258" evidence="1">
    <location>
        <begin position="23"/>
        <end position="330"/>
    </location>
</feature>